<evidence type="ECO:0000256" key="1">
    <source>
        <dbReference type="SAM" id="Phobius"/>
    </source>
</evidence>
<dbReference type="Proteomes" id="UP000237819">
    <property type="component" value="Unassembled WGS sequence"/>
</dbReference>
<evidence type="ECO:0000313" key="3">
    <source>
        <dbReference type="Proteomes" id="UP000237819"/>
    </source>
</evidence>
<organism evidence="2 3">
    <name type="scientific">Blastopirellula marina</name>
    <dbReference type="NCBI Taxonomy" id="124"/>
    <lineage>
        <taxon>Bacteria</taxon>
        <taxon>Pseudomonadati</taxon>
        <taxon>Planctomycetota</taxon>
        <taxon>Planctomycetia</taxon>
        <taxon>Pirellulales</taxon>
        <taxon>Pirellulaceae</taxon>
        <taxon>Blastopirellula</taxon>
    </lineage>
</organism>
<dbReference type="OrthoDB" id="9905464at2"/>
<dbReference type="AlphaFoldDB" id="A0A2S8GPE4"/>
<feature type="transmembrane region" description="Helical" evidence="1">
    <location>
        <begin position="28"/>
        <end position="51"/>
    </location>
</feature>
<dbReference type="EMBL" id="PUHZ01000012">
    <property type="protein sequence ID" value="PQO45874.1"/>
    <property type="molecule type" value="Genomic_DNA"/>
</dbReference>
<evidence type="ECO:0000313" key="2">
    <source>
        <dbReference type="EMBL" id="PQO45874.1"/>
    </source>
</evidence>
<comment type="caution">
    <text evidence="2">The sequence shown here is derived from an EMBL/GenBank/DDBJ whole genome shotgun (WGS) entry which is preliminary data.</text>
</comment>
<sequence length="118" mass="13249">MFSPQPYGYGKRITHARKDAWNMGDDMLLFRYVLAAVGGLLLLVGVAAGSYHCGYSTCYSELNQLNRGDVGNLLAPGDQTMIVRDLQRHCLDLENQLIAAQREVRRLTEPEYQEALTD</sequence>
<keyword evidence="1" id="KW-0472">Membrane</keyword>
<keyword evidence="1" id="KW-0812">Transmembrane</keyword>
<proteinExistence type="predicted"/>
<dbReference type="RefSeq" id="WP_105335574.1">
    <property type="nucleotide sequence ID" value="NZ_PUHZ01000012.1"/>
</dbReference>
<reference evidence="2 3" key="1">
    <citation type="submission" date="2018-02" db="EMBL/GenBank/DDBJ databases">
        <title>Comparative genomes isolates from brazilian mangrove.</title>
        <authorList>
            <person name="Araujo J.E."/>
            <person name="Taketani R.G."/>
            <person name="Silva M.C.P."/>
            <person name="Loureco M.V."/>
            <person name="Andreote F.D."/>
        </authorList>
    </citation>
    <scope>NUCLEOTIDE SEQUENCE [LARGE SCALE GENOMIC DNA]</scope>
    <source>
        <strain evidence="2 3">Nap-Phe MGV</strain>
    </source>
</reference>
<protein>
    <submittedName>
        <fullName evidence="2">Uncharacterized protein</fullName>
    </submittedName>
</protein>
<gene>
    <name evidence="2" type="ORF">C5Y93_11490</name>
</gene>
<accession>A0A2S8GPE4</accession>
<keyword evidence="1" id="KW-1133">Transmembrane helix</keyword>
<name>A0A2S8GPE4_9BACT</name>